<keyword evidence="4" id="KW-1185">Reference proteome</keyword>
<dbReference type="RefSeq" id="WP_166395544.1">
    <property type="nucleotide sequence ID" value="NZ_CP045121.1"/>
</dbReference>
<dbReference type="EMBL" id="CP045121">
    <property type="protein sequence ID" value="QIN77865.1"/>
    <property type="molecule type" value="Genomic_DNA"/>
</dbReference>
<sequence>MRRLALLFALCAAAILALAPAALAQQGTDLDCSQLGAPGSSPEEAQAEARAILDADPADPNGLDPDGDGVACEFEASSSGEVAFEDGTGSVTDVAAAPAPRDDDPDCEDFGSRAEAQAALDAGASDLDADGDGVACNELFVEEPPLSVEEPPEQYRDEASPYPGVEVAPVTPPPGADSPVFQPAEPDVAETASPASPAPLPAATPKQLPATGGAPLSPAPAAGALLIGLGVLATAARRRQA</sequence>
<evidence type="ECO:0000256" key="2">
    <source>
        <dbReference type="SAM" id="SignalP"/>
    </source>
</evidence>
<reference evidence="3 4" key="1">
    <citation type="submission" date="2019-10" db="EMBL/GenBank/DDBJ databases">
        <title>Rubrobacter sp nov SCSIO 52915 isolated from a deep-sea sediment in the South China Sea.</title>
        <authorList>
            <person name="Chen R.W."/>
        </authorList>
    </citation>
    <scope>NUCLEOTIDE SEQUENCE [LARGE SCALE GENOMIC DNA]</scope>
    <source>
        <strain evidence="3 4">SCSIO 52915</strain>
    </source>
</reference>
<feature type="signal peptide" evidence="2">
    <location>
        <begin position="1"/>
        <end position="24"/>
    </location>
</feature>
<feature type="chain" id="PRO_5026188400" evidence="2">
    <location>
        <begin position="25"/>
        <end position="241"/>
    </location>
</feature>
<protein>
    <submittedName>
        <fullName evidence="3">LPXTG cell wall anchor domain-containing protein</fullName>
    </submittedName>
</protein>
<organism evidence="3 4">
    <name type="scientific">Rubrobacter marinus</name>
    <dbReference type="NCBI Taxonomy" id="2653852"/>
    <lineage>
        <taxon>Bacteria</taxon>
        <taxon>Bacillati</taxon>
        <taxon>Actinomycetota</taxon>
        <taxon>Rubrobacteria</taxon>
        <taxon>Rubrobacterales</taxon>
        <taxon>Rubrobacteraceae</taxon>
        <taxon>Rubrobacter</taxon>
    </lineage>
</organism>
<name>A0A6G8PUX5_9ACTN</name>
<dbReference type="AlphaFoldDB" id="A0A6G8PUX5"/>
<dbReference type="Proteomes" id="UP000502706">
    <property type="component" value="Chromosome"/>
</dbReference>
<feature type="compositionally biased region" description="Low complexity" evidence="1">
    <location>
        <begin position="203"/>
        <end position="220"/>
    </location>
</feature>
<dbReference type="NCBIfam" id="TIGR01167">
    <property type="entry name" value="LPXTG_anchor"/>
    <property type="match status" value="1"/>
</dbReference>
<proteinExistence type="predicted"/>
<gene>
    <name evidence="3" type="ORF">GBA65_04295</name>
</gene>
<evidence type="ECO:0000256" key="1">
    <source>
        <dbReference type="SAM" id="MobiDB-lite"/>
    </source>
</evidence>
<evidence type="ECO:0000313" key="4">
    <source>
        <dbReference type="Proteomes" id="UP000502706"/>
    </source>
</evidence>
<keyword evidence="2" id="KW-0732">Signal</keyword>
<feature type="region of interest" description="Disordered" evidence="1">
    <location>
        <begin position="142"/>
        <end position="220"/>
    </location>
</feature>
<dbReference type="KEGG" id="rmar:GBA65_04295"/>
<evidence type="ECO:0000313" key="3">
    <source>
        <dbReference type="EMBL" id="QIN77865.1"/>
    </source>
</evidence>
<accession>A0A6G8PUX5</accession>